<sequence>MPKPENNKEPTEETIWDHIFAITVVSLMFLFILSFPFFIFYGVIKLLSLTPYVSINSSSTFESGVIVFKFFIITVVTLLLVDGIICLIVIKKKGLFNLILEELLVFVVMYLYVLIYSLYSKDIVIKDIGVAIVSLSLFVLYLLIHVVDFVTEKLKSKQRNN</sequence>
<dbReference type="RefSeq" id="WP_077996115.1">
    <property type="nucleotide sequence ID" value="NZ_CP019655.1"/>
</dbReference>
<organism evidence="2 3">
    <name type="scientific">Paenibacillus larvae subsp. larvae</name>
    <dbReference type="NCBI Taxonomy" id="147375"/>
    <lineage>
        <taxon>Bacteria</taxon>
        <taxon>Bacillati</taxon>
        <taxon>Bacillota</taxon>
        <taxon>Bacilli</taxon>
        <taxon>Bacillales</taxon>
        <taxon>Paenibacillaceae</taxon>
        <taxon>Paenibacillus</taxon>
    </lineage>
</organism>
<proteinExistence type="predicted"/>
<feature type="transmembrane region" description="Helical" evidence="1">
    <location>
        <begin position="20"/>
        <end position="44"/>
    </location>
</feature>
<evidence type="ECO:0000313" key="2">
    <source>
        <dbReference type="EMBL" id="AVF28275.1"/>
    </source>
</evidence>
<evidence type="ECO:0000313" key="3">
    <source>
        <dbReference type="Proteomes" id="UP000239833"/>
    </source>
</evidence>
<name>A0A2L1U5R8_9BACL</name>
<dbReference type="Proteomes" id="UP000239833">
    <property type="component" value="Chromosome"/>
</dbReference>
<dbReference type="AlphaFoldDB" id="A0A2L1U5R8"/>
<gene>
    <name evidence="2" type="ORF">ERICIII_04209</name>
</gene>
<feature type="transmembrane region" description="Helical" evidence="1">
    <location>
        <begin position="131"/>
        <end position="151"/>
    </location>
</feature>
<reference evidence="3" key="1">
    <citation type="submission" date="2017-02" db="EMBL/GenBank/DDBJ databases">
        <title>Delineation of Paenibacillus larvae strains originating from foulbrood outbreaks.</title>
        <authorList>
            <person name="Beims H."/>
            <person name="Bunk B."/>
            <person name="Sproeer C."/>
            <person name="Mohr K.I."/>
            <person name="Pradella S."/>
            <person name="Guenther G."/>
            <person name="Rohde M."/>
            <person name="von der Ohe W."/>
            <person name="Steinert M."/>
        </authorList>
    </citation>
    <scope>NUCLEOTIDE SEQUENCE [LARGE SCALE GENOMIC DNA]</scope>
    <source>
        <strain evidence="3">Eric_III</strain>
    </source>
</reference>
<feature type="transmembrane region" description="Helical" evidence="1">
    <location>
        <begin position="64"/>
        <end position="90"/>
    </location>
</feature>
<evidence type="ECO:0000256" key="1">
    <source>
        <dbReference type="SAM" id="Phobius"/>
    </source>
</evidence>
<feature type="transmembrane region" description="Helical" evidence="1">
    <location>
        <begin position="102"/>
        <end position="119"/>
    </location>
</feature>
<dbReference type="GeneID" id="64220529"/>
<keyword evidence="1" id="KW-1133">Transmembrane helix</keyword>
<accession>A0A2L1U5R8</accession>
<dbReference type="EMBL" id="CP019655">
    <property type="protein sequence ID" value="AVF28275.1"/>
    <property type="molecule type" value="Genomic_DNA"/>
</dbReference>
<keyword evidence="1" id="KW-0472">Membrane</keyword>
<protein>
    <submittedName>
        <fullName evidence="2">Uncharacterized protein</fullName>
    </submittedName>
</protein>
<keyword evidence="1" id="KW-0812">Transmembrane</keyword>